<organism evidence="1 2">
    <name type="scientific">Melastoma candidum</name>
    <dbReference type="NCBI Taxonomy" id="119954"/>
    <lineage>
        <taxon>Eukaryota</taxon>
        <taxon>Viridiplantae</taxon>
        <taxon>Streptophyta</taxon>
        <taxon>Embryophyta</taxon>
        <taxon>Tracheophyta</taxon>
        <taxon>Spermatophyta</taxon>
        <taxon>Magnoliopsida</taxon>
        <taxon>eudicotyledons</taxon>
        <taxon>Gunneridae</taxon>
        <taxon>Pentapetalae</taxon>
        <taxon>rosids</taxon>
        <taxon>malvids</taxon>
        <taxon>Myrtales</taxon>
        <taxon>Melastomataceae</taxon>
        <taxon>Melastomatoideae</taxon>
        <taxon>Melastomateae</taxon>
        <taxon>Melastoma</taxon>
    </lineage>
</organism>
<protein>
    <submittedName>
        <fullName evidence="1">Uncharacterized protein</fullName>
    </submittedName>
</protein>
<comment type="caution">
    <text evidence="1">The sequence shown here is derived from an EMBL/GenBank/DDBJ whole genome shotgun (WGS) entry which is preliminary data.</text>
</comment>
<dbReference type="EMBL" id="CM042885">
    <property type="protein sequence ID" value="KAI4364952.1"/>
    <property type="molecule type" value="Genomic_DNA"/>
</dbReference>
<evidence type="ECO:0000313" key="1">
    <source>
        <dbReference type="EMBL" id="KAI4364952.1"/>
    </source>
</evidence>
<gene>
    <name evidence="1" type="ORF">MLD38_020983</name>
</gene>
<reference evidence="2" key="1">
    <citation type="journal article" date="2023" name="Front. Plant Sci.">
        <title>Chromosomal-level genome assembly of Melastoma candidum provides insights into trichome evolution.</title>
        <authorList>
            <person name="Zhong Y."/>
            <person name="Wu W."/>
            <person name="Sun C."/>
            <person name="Zou P."/>
            <person name="Liu Y."/>
            <person name="Dai S."/>
            <person name="Zhou R."/>
        </authorList>
    </citation>
    <scope>NUCLEOTIDE SEQUENCE [LARGE SCALE GENOMIC DNA]</scope>
</reference>
<accession>A0ACB9QDZ2</accession>
<name>A0ACB9QDZ2_9MYRT</name>
<keyword evidence="2" id="KW-1185">Reference proteome</keyword>
<evidence type="ECO:0000313" key="2">
    <source>
        <dbReference type="Proteomes" id="UP001057402"/>
    </source>
</evidence>
<sequence>MELGILMAQGLQPMKTKDGHRTPDAYCVAKYGKNGSTANGVKKMGEIQLPVRFSCSSRVKMMHIYSQPLLPKMHFIHPLPGSQLDHLRYQATQIVLVHLSCGDFPLRKEVIEYMLEMGSQMWSMRRTKGNIFRMMDLLGRLMAPRKQFHQICNWKNPMMIVVAHVVLIMLIISPQLILPMIFVFLLLIGGWGYRRKPRMPMHMDTRFSYADAHPDEIDEEFDTFPTSRDLEVVRMRYDRLRSITGRIHTMVGNLATQGDRLQSLLSWRDRGRQPCS</sequence>
<proteinExistence type="predicted"/>
<dbReference type="Proteomes" id="UP001057402">
    <property type="component" value="Chromosome 6"/>
</dbReference>